<organism evidence="2 3">
    <name type="scientific">Trema orientale</name>
    <name type="common">Charcoal tree</name>
    <name type="synonym">Celtis orientalis</name>
    <dbReference type="NCBI Taxonomy" id="63057"/>
    <lineage>
        <taxon>Eukaryota</taxon>
        <taxon>Viridiplantae</taxon>
        <taxon>Streptophyta</taxon>
        <taxon>Embryophyta</taxon>
        <taxon>Tracheophyta</taxon>
        <taxon>Spermatophyta</taxon>
        <taxon>Magnoliopsida</taxon>
        <taxon>eudicotyledons</taxon>
        <taxon>Gunneridae</taxon>
        <taxon>Pentapetalae</taxon>
        <taxon>rosids</taxon>
        <taxon>fabids</taxon>
        <taxon>Rosales</taxon>
        <taxon>Cannabaceae</taxon>
        <taxon>Trema</taxon>
    </lineage>
</organism>
<dbReference type="AlphaFoldDB" id="A0A2P5FK84"/>
<name>A0A2P5FK84_TREOI</name>
<keyword evidence="2" id="KW-0812">Transmembrane</keyword>
<dbReference type="EMBL" id="JXTC01000026">
    <property type="protein sequence ID" value="PON98184.1"/>
    <property type="molecule type" value="Genomic_DNA"/>
</dbReference>
<proteinExistence type="predicted"/>
<gene>
    <name evidence="2" type="ORF">TorRG33x02_060140</name>
</gene>
<evidence type="ECO:0000256" key="1">
    <source>
        <dbReference type="SAM" id="MobiDB-lite"/>
    </source>
</evidence>
<keyword evidence="3" id="KW-1185">Reference proteome</keyword>
<dbReference type="InParanoid" id="A0A2P5FK84"/>
<comment type="caution">
    <text evidence="2">The sequence shown here is derived from an EMBL/GenBank/DDBJ whole genome shotgun (WGS) entry which is preliminary data.</text>
</comment>
<keyword evidence="2" id="KW-0472">Membrane</keyword>
<feature type="region of interest" description="Disordered" evidence="1">
    <location>
        <begin position="49"/>
        <end position="72"/>
    </location>
</feature>
<evidence type="ECO:0000313" key="3">
    <source>
        <dbReference type="Proteomes" id="UP000237000"/>
    </source>
</evidence>
<reference evidence="3" key="1">
    <citation type="submission" date="2016-06" db="EMBL/GenBank/DDBJ databases">
        <title>Parallel loss of symbiosis genes in relatives of nitrogen-fixing non-legume Parasponia.</title>
        <authorList>
            <person name="Van Velzen R."/>
            <person name="Holmer R."/>
            <person name="Bu F."/>
            <person name="Rutten L."/>
            <person name="Van Zeijl A."/>
            <person name="Liu W."/>
            <person name="Santuari L."/>
            <person name="Cao Q."/>
            <person name="Sharma T."/>
            <person name="Shen D."/>
            <person name="Roswanjaya Y."/>
            <person name="Wardhani T."/>
            <person name="Kalhor M.S."/>
            <person name="Jansen J."/>
            <person name="Van den Hoogen J."/>
            <person name="Gungor B."/>
            <person name="Hartog M."/>
            <person name="Hontelez J."/>
            <person name="Verver J."/>
            <person name="Yang W.-C."/>
            <person name="Schijlen E."/>
            <person name="Repin R."/>
            <person name="Schilthuizen M."/>
            <person name="Schranz E."/>
            <person name="Heidstra R."/>
            <person name="Miyata K."/>
            <person name="Fedorova E."/>
            <person name="Kohlen W."/>
            <person name="Bisseling T."/>
            <person name="Smit S."/>
            <person name="Geurts R."/>
        </authorList>
    </citation>
    <scope>NUCLEOTIDE SEQUENCE [LARGE SCALE GENOMIC DNA]</scope>
    <source>
        <strain evidence="3">cv. RG33-2</strain>
    </source>
</reference>
<evidence type="ECO:0000313" key="2">
    <source>
        <dbReference type="EMBL" id="PON98184.1"/>
    </source>
</evidence>
<dbReference type="Proteomes" id="UP000237000">
    <property type="component" value="Unassembled WGS sequence"/>
</dbReference>
<protein>
    <submittedName>
        <fullName evidence="2">Transmembrane protein</fullName>
    </submittedName>
</protein>
<accession>A0A2P5FK84</accession>
<sequence length="86" mass="9574">MAYAKGLRIQIHVVVVLVVLALAILGSRVRCRRVPWKEMRDQKKSLMESMLPRGPVPPSGPSPCHNKLSPLSHTQLSFPDDYIGCP</sequence>